<dbReference type="STRING" id="1745343.A0A2J6QKD5"/>
<dbReference type="InterPro" id="IPR000626">
    <property type="entry name" value="Ubiquitin-like_dom"/>
</dbReference>
<dbReference type="Proteomes" id="UP000235672">
    <property type="component" value="Unassembled WGS sequence"/>
</dbReference>
<dbReference type="SUPFAM" id="SSF54236">
    <property type="entry name" value="Ubiquitin-like"/>
    <property type="match status" value="2"/>
</dbReference>
<dbReference type="InterPro" id="IPR029071">
    <property type="entry name" value="Ubiquitin-like_domsf"/>
</dbReference>
<proteinExistence type="predicted"/>
<keyword evidence="4" id="KW-1185">Reference proteome</keyword>
<name>A0A2J6QKD5_9HELO</name>
<evidence type="ECO:0000256" key="1">
    <source>
        <dbReference type="SAM" id="Coils"/>
    </source>
</evidence>
<gene>
    <name evidence="3" type="ORF">NA56DRAFT_685026</name>
</gene>
<accession>A0A2J6QKD5</accession>
<organism evidence="3 4">
    <name type="scientific">Hyaloscypha hepaticicola</name>
    <dbReference type="NCBI Taxonomy" id="2082293"/>
    <lineage>
        <taxon>Eukaryota</taxon>
        <taxon>Fungi</taxon>
        <taxon>Dikarya</taxon>
        <taxon>Ascomycota</taxon>
        <taxon>Pezizomycotina</taxon>
        <taxon>Leotiomycetes</taxon>
        <taxon>Helotiales</taxon>
        <taxon>Hyaloscyphaceae</taxon>
        <taxon>Hyaloscypha</taxon>
    </lineage>
</organism>
<dbReference type="SMART" id="SM00213">
    <property type="entry name" value="UBQ"/>
    <property type="match status" value="2"/>
</dbReference>
<protein>
    <recommendedName>
        <fullName evidence="2">Ubiquitin-like domain-containing protein</fullName>
    </recommendedName>
</protein>
<reference evidence="3 4" key="1">
    <citation type="submission" date="2016-05" db="EMBL/GenBank/DDBJ databases">
        <title>A degradative enzymes factory behind the ericoid mycorrhizal symbiosis.</title>
        <authorList>
            <consortium name="DOE Joint Genome Institute"/>
            <person name="Martino E."/>
            <person name="Morin E."/>
            <person name="Grelet G."/>
            <person name="Kuo A."/>
            <person name="Kohler A."/>
            <person name="Daghino S."/>
            <person name="Barry K."/>
            <person name="Choi C."/>
            <person name="Cichocki N."/>
            <person name="Clum A."/>
            <person name="Copeland A."/>
            <person name="Hainaut M."/>
            <person name="Haridas S."/>
            <person name="Labutti K."/>
            <person name="Lindquist E."/>
            <person name="Lipzen A."/>
            <person name="Khouja H.-R."/>
            <person name="Murat C."/>
            <person name="Ohm R."/>
            <person name="Olson A."/>
            <person name="Spatafora J."/>
            <person name="Veneault-Fourrey C."/>
            <person name="Henrissat B."/>
            <person name="Grigoriev I."/>
            <person name="Martin F."/>
            <person name="Perotto S."/>
        </authorList>
    </citation>
    <scope>NUCLEOTIDE SEQUENCE [LARGE SCALE GENOMIC DNA]</scope>
    <source>
        <strain evidence="3 4">UAMH 7357</strain>
    </source>
</reference>
<evidence type="ECO:0000313" key="3">
    <source>
        <dbReference type="EMBL" id="PMD26699.1"/>
    </source>
</evidence>
<dbReference type="Gene3D" id="3.10.20.90">
    <property type="entry name" value="Phosphatidylinositol 3-kinase Catalytic Subunit, Chain A, domain 1"/>
    <property type="match status" value="1"/>
</dbReference>
<sequence>MSDWKTNEDKGGGNYLYIEELNANDGTSRRLAGIKTTQSVQDLKKAIAAELNNPEGWSTISVAFTDKELDNLNASLSSYAVEQGDTIYFTRSVTPAVNPPPYSEEIILKNIFFKHLDGRTLTVNDIPISWTIKQLRERLSAKHAMNLDEYRFLWGGKQLVDEKALESYGLGNESTIHMVMRLEGGTGKWGSWSKIQNEGAMTTLGNAPAVYGHTSGQLLGHQRSKHIHLPGIPRMNLFNKSKFKRRENQNAGRSQLGLGEGNVSLANLSSGGPSTKDENILVQDCLEIIDKQTTEINELKHQLNLNRSALDDCLKQTNFASYNEASLNDELQRKTQETTQLKNHLKLLDQRAEEQNEKAQERMRNIFSQHKARMDETTKNFNQQIDALETELEKKVQEAARAMAITTENFNQQIDTLKTELVQRAQEAARANDQLVLECSEKNRAQQIAEQLAEQLSKKGEIIHEQDSQIQIQTDTLEQTRLSLNRTRNELNQEKQRAAQAVRECATKSQQLEFVQQQCAKLQEKIGI</sequence>
<keyword evidence="1" id="KW-0175">Coiled coil</keyword>
<dbReference type="InterPro" id="IPR019956">
    <property type="entry name" value="Ubiquitin_dom"/>
</dbReference>
<dbReference type="AlphaFoldDB" id="A0A2J6QKD5"/>
<evidence type="ECO:0000259" key="2">
    <source>
        <dbReference type="PROSITE" id="PS50053"/>
    </source>
</evidence>
<feature type="coiled-coil region" evidence="1">
    <location>
        <begin position="338"/>
        <end position="434"/>
    </location>
</feature>
<feature type="coiled-coil region" evidence="1">
    <location>
        <begin position="474"/>
        <end position="525"/>
    </location>
</feature>
<dbReference type="PROSITE" id="PS50053">
    <property type="entry name" value="UBIQUITIN_2"/>
    <property type="match status" value="1"/>
</dbReference>
<evidence type="ECO:0000313" key="4">
    <source>
        <dbReference type="Proteomes" id="UP000235672"/>
    </source>
</evidence>
<dbReference type="EMBL" id="KZ613467">
    <property type="protein sequence ID" value="PMD26699.1"/>
    <property type="molecule type" value="Genomic_DNA"/>
</dbReference>
<feature type="domain" description="Ubiquitin-like" evidence="2">
    <location>
        <begin position="109"/>
        <end position="185"/>
    </location>
</feature>
<dbReference type="PRINTS" id="PR00348">
    <property type="entry name" value="UBIQUITIN"/>
</dbReference>
<dbReference type="Pfam" id="PF00240">
    <property type="entry name" value="ubiquitin"/>
    <property type="match status" value="1"/>
</dbReference>
<dbReference type="OrthoDB" id="428577at2759"/>
<dbReference type="CDD" id="cd17039">
    <property type="entry name" value="Ubl_ubiquitin_like"/>
    <property type="match status" value="1"/>
</dbReference>